<evidence type="ECO:0000256" key="4">
    <source>
        <dbReference type="ARBA" id="ARBA00022963"/>
    </source>
</evidence>
<evidence type="ECO:0000313" key="11">
    <source>
        <dbReference type="RefSeq" id="XP_022831143.1"/>
    </source>
</evidence>
<organism evidence="10 11">
    <name type="scientific">Spodoptera litura</name>
    <name type="common">Asian cotton leafworm</name>
    <dbReference type="NCBI Taxonomy" id="69820"/>
    <lineage>
        <taxon>Eukaryota</taxon>
        <taxon>Metazoa</taxon>
        <taxon>Ecdysozoa</taxon>
        <taxon>Arthropoda</taxon>
        <taxon>Hexapoda</taxon>
        <taxon>Insecta</taxon>
        <taxon>Pterygota</taxon>
        <taxon>Neoptera</taxon>
        <taxon>Endopterygota</taxon>
        <taxon>Lepidoptera</taxon>
        <taxon>Glossata</taxon>
        <taxon>Ditrysia</taxon>
        <taxon>Noctuoidea</taxon>
        <taxon>Noctuidae</taxon>
        <taxon>Amphipyrinae</taxon>
        <taxon>Spodoptera</taxon>
    </lineage>
</organism>
<dbReference type="RefSeq" id="XP_022831143.1">
    <property type="nucleotide sequence ID" value="XM_022975375.1"/>
</dbReference>
<proteinExistence type="inferred from homology"/>
<feature type="active site" description="Nucleophile" evidence="8">
    <location>
        <position position="195"/>
    </location>
</feature>
<dbReference type="InterPro" id="IPR029058">
    <property type="entry name" value="AB_hydrolase_fold"/>
</dbReference>
<evidence type="ECO:0000256" key="3">
    <source>
        <dbReference type="ARBA" id="ARBA00022801"/>
    </source>
</evidence>
<name>A0A9J7EIK4_SPOLT</name>
<keyword evidence="3 7" id="KW-0378">Hydrolase</keyword>
<evidence type="ECO:0000256" key="7">
    <source>
        <dbReference type="PIRNR" id="PIRNR000862"/>
    </source>
</evidence>
<evidence type="ECO:0000256" key="8">
    <source>
        <dbReference type="PIRSR" id="PIRSR000862-1"/>
    </source>
</evidence>
<sequence>MRILCYGIVLILTSYYFYDVYCDSEKSVLEELGIDILDFTKEFTAIIDFYVEAQENPAVIQDSYLNITELIIKYDYPVQEHRVQTDDGYILKMIRIENKGPPVFLMHGLLMSADDWLTAGLKDSLAYQLASEGYDVWMGNARGNKHSREHVSISPETLEFWEFSWNEIGIYDLPSMIDYVINTTNRENLMYIGHSQGTTAFFVMCSEKPDYNNKISKMIALSPAAWIFRMTSPLVRMVAPFHKYHPILTHILHIYEIFPRPIKESLFTEMLFWTKTPVCEIENGLACITILFIFGGFDHEQFNMVNAPAIFGHAPSGASIYQFVHYLQNMMSASFRKFDYGEHKNLEIYGSTEPPTYAVDNVTVPIALFYSDNDWLSDVQDVKQLENTLPNVIESYRVPFKKFNHFDFLWSRNVKGLINDKILQLLSLRTNF</sequence>
<keyword evidence="6" id="KW-0325">Glycoprotein</keyword>
<gene>
    <name evidence="11" type="primary">LOC111359749</name>
</gene>
<dbReference type="SUPFAM" id="SSF53474">
    <property type="entry name" value="alpha/beta-Hydrolases"/>
    <property type="match status" value="1"/>
</dbReference>
<comment type="similarity">
    <text evidence="1 7">Belongs to the AB hydrolase superfamily. Lipase family.</text>
</comment>
<dbReference type="AlphaFoldDB" id="A0A9J7EIK4"/>
<feature type="domain" description="Partial AB-hydrolase lipase" evidence="9">
    <location>
        <begin position="67"/>
        <end position="119"/>
    </location>
</feature>
<dbReference type="FunFam" id="3.40.50.1820:FF:000021">
    <property type="entry name" value="Lipase"/>
    <property type="match status" value="1"/>
</dbReference>
<dbReference type="GO" id="GO:0016042">
    <property type="term" value="P:lipid catabolic process"/>
    <property type="evidence" value="ECO:0007669"/>
    <property type="project" value="UniProtKB-KW"/>
</dbReference>
<evidence type="ECO:0000256" key="6">
    <source>
        <dbReference type="ARBA" id="ARBA00023180"/>
    </source>
</evidence>
<evidence type="ECO:0000256" key="5">
    <source>
        <dbReference type="ARBA" id="ARBA00023098"/>
    </source>
</evidence>
<dbReference type="PIRSF" id="PIRSF000862">
    <property type="entry name" value="Steryl_ester_lip"/>
    <property type="match status" value="1"/>
</dbReference>
<dbReference type="OrthoDB" id="9974421at2759"/>
<keyword evidence="2" id="KW-0732">Signal</keyword>
<evidence type="ECO:0000256" key="2">
    <source>
        <dbReference type="ARBA" id="ARBA00022729"/>
    </source>
</evidence>
<feature type="active site" description="Charge relay system" evidence="8">
    <location>
        <position position="374"/>
    </location>
</feature>
<dbReference type="Proteomes" id="UP000301870">
    <property type="component" value="Chromosome 29"/>
</dbReference>
<evidence type="ECO:0000313" key="10">
    <source>
        <dbReference type="Proteomes" id="UP000301870"/>
    </source>
</evidence>
<evidence type="ECO:0000259" key="9">
    <source>
        <dbReference type="Pfam" id="PF04083"/>
    </source>
</evidence>
<dbReference type="Gene3D" id="3.40.50.1820">
    <property type="entry name" value="alpha/beta hydrolase"/>
    <property type="match status" value="1"/>
</dbReference>
<dbReference type="Pfam" id="PF04083">
    <property type="entry name" value="Abhydro_lipase"/>
    <property type="match status" value="1"/>
</dbReference>
<dbReference type="GO" id="GO:0016788">
    <property type="term" value="F:hydrolase activity, acting on ester bonds"/>
    <property type="evidence" value="ECO:0007669"/>
    <property type="project" value="InterPro"/>
</dbReference>
<reference evidence="11" key="1">
    <citation type="submission" date="2025-08" db="UniProtKB">
        <authorList>
            <consortium name="RefSeq"/>
        </authorList>
    </citation>
    <scope>IDENTIFICATION</scope>
    <source>
        <strain evidence="11">Ishihara</strain>
        <tissue evidence="11">Whole body</tissue>
    </source>
</reference>
<dbReference type="PANTHER" id="PTHR11005">
    <property type="entry name" value="LYSOSOMAL ACID LIPASE-RELATED"/>
    <property type="match status" value="1"/>
</dbReference>
<dbReference type="InterPro" id="IPR006693">
    <property type="entry name" value="AB_hydrolase_lipase"/>
</dbReference>
<dbReference type="InterPro" id="IPR025483">
    <property type="entry name" value="Lipase_euk"/>
</dbReference>
<keyword evidence="5" id="KW-0443">Lipid metabolism</keyword>
<evidence type="ECO:0000256" key="1">
    <source>
        <dbReference type="ARBA" id="ARBA00010701"/>
    </source>
</evidence>
<accession>A0A9J7EIK4</accession>
<protein>
    <recommendedName>
        <fullName evidence="7">Lipase</fullName>
    </recommendedName>
</protein>
<dbReference type="KEGG" id="sliu:111359749"/>
<dbReference type="GeneID" id="111359749"/>
<keyword evidence="4 7" id="KW-0442">Lipid degradation</keyword>
<keyword evidence="10" id="KW-1185">Reference proteome</keyword>
<feature type="active site" description="Charge relay system" evidence="8">
    <location>
        <position position="405"/>
    </location>
</feature>